<dbReference type="GO" id="GO:0005829">
    <property type="term" value="C:cytosol"/>
    <property type="evidence" value="ECO:0007669"/>
    <property type="project" value="TreeGrafter"/>
</dbReference>
<proteinExistence type="inferred from homology"/>
<dbReference type="AlphaFoldDB" id="A0A1S8CQB9"/>
<protein>
    <submittedName>
        <fullName evidence="4">NADPH:quinone reductase</fullName>
    </submittedName>
</protein>
<dbReference type="GO" id="GO:0003955">
    <property type="term" value="F:NAD(P)H dehydrogenase (quinone) activity"/>
    <property type="evidence" value="ECO:0007669"/>
    <property type="project" value="TreeGrafter"/>
</dbReference>
<reference evidence="4 5" key="1">
    <citation type="submission" date="2016-10" db="EMBL/GenBank/DDBJ databases">
        <title>Draft Genome sequence of Alkanindiges sp. strain H1.</title>
        <authorList>
            <person name="Subhash Y."/>
            <person name="Lee S."/>
        </authorList>
    </citation>
    <scope>NUCLEOTIDE SEQUENCE [LARGE SCALE GENOMIC DNA]</scope>
    <source>
        <strain evidence="4 5">H1</strain>
    </source>
</reference>
<comment type="caution">
    <text evidence="4">The sequence shown here is derived from an EMBL/GenBank/DDBJ whole genome shotgun (WGS) entry which is preliminary data.</text>
</comment>
<name>A0A1S8CQB9_9GAMM</name>
<evidence type="ECO:0000256" key="2">
    <source>
        <dbReference type="ARBA" id="ARBA00023002"/>
    </source>
</evidence>
<dbReference type="STRING" id="1907941.BKE30_14850"/>
<dbReference type="EMBL" id="MLCN01000058">
    <property type="protein sequence ID" value="ONG37274.1"/>
    <property type="molecule type" value="Genomic_DNA"/>
</dbReference>
<evidence type="ECO:0000256" key="1">
    <source>
        <dbReference type="ARBA" id="ARBA00006252"/>
    </source>
</evidence>
<organism evidence="4 5">
    <name type="scientific">Alkanindiges hydrocarboniclasticus</name>
    <dbReference type="NCBI Taxonomy" id="1907941"/>
    <lineage>
        <taxon>Bacteria</taxon>
        <taxon>Pseudomonadati</taxon>
        <taxon>Pseudomonadota</taxon>
        <taxon>Gammaproteobacteria</taxon>
        <taxon>Moraxellales</taxon>
        <taxon>Moraxellaceae</taxon>
        <taxon>Alkanindiges</taxon>
    </lineage>
</organism>
<evidence type="ECO:0000313" key="4">
    <source>
        <dbReference type="EMBL" id="ONG37274.1"/>
    </source>
</evidence>
<accession>A0A1S8CQB9</accession>
<dbReference type="Gene3D" id="3.40.50.360">
    <property type="match status" value="1"/>
</dbReference>
<dbReference type="PANTHER" id="PTHR10204">
    <property type="entry name" value="NAD P H OXIDOREDUCTASE-RELATED"/>
    <property type="match status" value="1"/>
</dbReference>
<keyword evidence="2" id="KW-0560">Oxidoreductase</keyword>
<dbReference type="Pfam" id="PF02525">
    <property type="entry name" value="Flavodoxin_2"/>
    <property type="match status" value="1"/>
</dbReference>
<gene>
    <name evidence="4" type="ORF">BKE30_14850</name>
</gene>
<comment type="similarity">
    <text evidence="1">Belongs to the NAD(P)H dehydrogenase (quinone) family.</text>
</comment>
<sequence>MNKRILVISVQSGTGSLGRALTEQYIQGLQASKQLIEVIYLDQLAFDPVLREAYRHSQTLEADLQRAQQLLVWAEHITLVYPVWWGSVPAVLKGFIDRVFLPKFAFQYQSGKAFPQPLLTGKTAQLIVTMDTPIWYFKWIYQAPAIRHIKNNTLEFCGIKPVRVYTIGPIISASLIQRQRWLAQAYALGKKA</sequence>
<dbReference type="RefSeq" id="WP_076879369.1">
    <property type="nucleotide sequence ID" value="NZ_MLCN01000058.1"/>
</dbReference>
<keyword evidence="5" id="KW-1185">Reference proteome</keyword>
<dbReference type="InterPro" id="IPR051545">
    <property type="entry name" value="NAD(P)H_dehydrogenase_qn"/>
</dbReference>
<evidence type="ECO:0000313" key="5">
    <source>
        <dbReference type="Proteomes" id="UP000192132"/>
    </source>
</evidence>
<dbReference type="InterPro" id="IPR029039">
    <property type="entry name" value="Flavoprotein-like_sf"/>
</dbReference>
<feature type="domain" description="Flavodoxin-like fold" evidence="3">
    <location>
        <begin position="3"/>
        <end position="169"/>
    </location>
</feature>
<evidence type="ECO:0000259" key="3">
    <source>
        <dbReference type="Pfam" id="PF02525"/>
    </source>
</evidence>
<dbReference type="SUPFAM" id="SSF52218">
    <property type="entry name" value="Flavoproteins"/>
    <property type="match status" value="1"/>
</dbReference>
<dbReference type="PANTHER" id="PTHR10204:SF34">
    <property type="entry name" value="NAD(P)H DEHYDROGENASE [QUINONE] 1 ISOFORM 1"/>
    <property type="match status" value="1"/>
</dbReference>
<dbReference type="InterPro" id="IPR003680">
    <property type="entry name" value="Flavodoxin_fold"/>
</dbReference>
<dbReference type="OrthoDB" id="9798454at2"/>
<dbReference type="Proteomes" id="UP000192132">
    <property type="component" value="Unassembled WGS sequence"/>
</dbReference>